<dbReference type="PANTHER" id="PTHR11118:SF1">
    <property type="entry name" value="RNA-SPLICING LIGASE RTCB HOMOLOG"/>
    <property type="match status" value="1"/>
</dbReference>
<dbReference type="GO" id="GO:0005634">
    <property type="term" value="C:nucleus"/>
    <property type="evidence" value="ECO:0007669"/>
    <property type="project" value="TreeGrafter"/>
</dbReference>
<keyword evidence="3 10" id="KW-0436">Ligase</keyword>
<dbReference type="GO" id="GO:0170057">
    <property type="term" value="F:RNA ligase (GTP) activity"/>
    <property type="evidence" value="ECO:0007669"/>
    <property type="project" value="UniProtKB-EC"/>
</dbReference>
<evidence type="ECO:0000256" key="3">
    <source>
        <dbReference type="ARBA" id="ARBA00022598"/>
    </source>
</evidence>
<accession>A0AA41SX80</accession>
<evidence type="ECO:0000313" key="11">
    <source>
        <dbReference type="Proteomes" id="UP001166674"/>
    </source>
</evidence>
<feature type="binding site" evidence="9">
    <location>
        <position position="97"/>
    </location>
    <ligand>
        <name>GMP</name>
        <dbReference type="ChEBI" id="CHEBI:58115"/>
    </ligand>
</feature>
<sequence length="108" mass="12267">MKSKGVIPMNTQDMEEALEMGMDWFLREVYAWTRGKDHYEELDNLADMRITIHAVPPKLVMYKAPESYKNVNDLVNTCHGSGISKEAIKLRPITVVKGSHLDGASEHH</sequence>
<dbReference type="AlphaFoldDB" id="A0AA41SX80"/>
<evidence type="ECO:0000256" key="2">
    <source>
        <dbReference type="ARBA" id="ARBA00012726"/>
    </source>
</evidence>
<evidence type="ECO:0000256" key="6">
    <source>
        <dbReference type="ARBA" id="ARBA00023134"/>
    </source>
</evidence>
<evidence type="ECO:0000256" key="4">
    <source>
        <dbReference type="ARBA" id="ARBA00022723"/>
    </source>
</evidence>
<dbReference type="EC" id="6.5.1.8" evidence="2"/>
<keyword evidence="5 9" id="KW-0547">Nucleotide-binding</keyword>
<evidence type="ECO:0000256" key="1">
    <source>
        <dbReference type="ARBA" id="ARBA00001936"/>
    </source>
</evidence>
<name>A0AA41SX80_SCICA</name>
<evidence type="ECO:0000256" key="9">
    <source>
        <dbReference type="PIRSR" id="PIRSR601233-2"/>
    </source>
</evidence>
<evidence type="ECO:0000256" key="7">
    <source>
        <dbReference type="ARBA" id="ARBA00023211"/>
    </source>
</evidence>
<dbReference type="EMBL" id="JAATJV010259299">
    <property type="protein sequence ID" value="MBZ3875806.1"/>
    <property type="molecule type" value="Genomic_DNA"/>
</dbReference>
<proteinExistence type="predicted"/>
<evidence type="ECO:0000256" key="5">
    <source>
        <dbReference type="ARBA" id="ARBA00022741"/>
    </source>
</evidence>
<comment type="cofactor">
    <cofactor evidence="1">
        <name>Mn(2+)</name>
        <dbReference type="ChEBI" id="CHEBI:29035"/>
    </cofactor>
</comment>
<dbReference type="PANTHER" id="PTHR11118">
    <property type="entry name" value="RNA-SPLICING LIGASE RTCB HOMOLOG"/>
    <property type="match status" value="1"/>
</dbReference>
<dbReference type="Gene3D" id="3.90.1860.10">
    <property type="entry name" value="tRNA-splicing ligase RtcB"/>
    <property type="match status" value="1"/>
</dbReference>
<dbReference type="GO" id="GO:0046872">
    <property type="term" value="F:metal ion binding"/>
    <property type="evidence" value="ECO:0007669"/>
    <property type="project" value="UniProtKB-KW"/>
</dbReference>
<comment type="catalytic activity">
    <reaction evidence="8">
        <text>a 3'-end 3'-phospho-ribonucleotide-RNA + a 5'-end dephospho-ribonucleoside-RNA + GTP = a ribonucleotidyl-ribonucleotide-RNA + GMP + diphosphate</text>
        <dbReference type="Rhea" id="RHEA:68076"/>
        <dbReference type="Rhea" id="RHEA-COMP:10463"/>
        <dbReference type="Rhea" id="RHEA-COMP:13936"/>
        <dbReference type="Rhea" id="RHEA-COMP:17355"/>
        <dbReference type="ChEBI" id="CHEBI:33019"/>
        <dbReference type="ChEBI" id="CHEBI:37565"/>
        <dbReference type="ChEBI" id="CHEBI:58115"/>
        <dbReference type="ChEBI" id="CHEBI:83062"/>
        <dbReference type="ChEBI" id="CHEBI:138284"/>
        <dbReference type="ChEBI" id="CHEBI:173118"/>
        <dbReference type="EC" id="6.5.1.8"/>
    </reaction>
</comment>
<dbReference type="GO" id="GO:0003972">
    <property type="term" value="F:RNA ligase (ATP) activity"/>
    <property type="evidence" value="ECO:0007669"/>
    <property type="project" value="TreeGrafter"/>
</dbReference>
<dbReference type="SUPFAM" id="SSF103365">
    <property type="entry name" value="Hypothetical protein PH1602"/>
    <property type="match status" value="1"/>
</dbReference>
<keyword evidence="6 9" id="KW-0342">GTP-binding</keyword>
<dbReference type="InterPro" id="IPR036025">
    <property type="entry name" value="RtcB-like_sf"/>
</dbReference>
<protein>
    <recommendedName>
        <fullName evidence="2">3'-phosphate/5'-hydroxy nucleic acid ligase</fullName>
        <ecNumber evidence="2">6.5.1.8</ecNumber>
    </recommendedName>
</protein>
<comment type="caution">
    <text evidence="10">The sequence shown here is derived from an EMBL/GenBank/DDBJ whole genome shotgun (WGS) entry which is preliminary data.</text>
</comment>
<keyword evidence="7" id="KW-0464">Manganese</keyword>
<dbReference type="InterPro" id="IPR001233">
    <property type="entry name" value="RtcB"/>
</dbReference>
<dbReference type="GO" id="GO:0005525">
    <property type="term" value="F:GTP binding"/>
    <property type="evidence" value="ECO:0007669"/>
    <property type="project" value="UniProtKB-KW"/>
</dbReference>
<keyword evidence="11" id="KW-1185">Reference proteome</keyword>
<gene>
    <name evidence="10" type="ORF">SUZIE_134765</name>
</gene>
<keyword evidence="4" id="KW-0479">Metal-binding</keyword>
<reference evidence="10" key="1">
    <citation type="submission" date="2020-03" db="EMBL/GenBank/DDBJ databases">
        <title>Studies in the Genomics of Life Span.</title>
        <authorList>
            <person name="Glass D."/>
        </authorList>
    </citation>
    <scope>NUCLEOTIDE SEQUENCE</scope>
    <source>
        <strain evidence="10">SUZIE</strain>
        <tissue evidence="10">Muscle</tissue>
    </source>
</reference>
<evidence type="ECO:0000313" key="10">
    <source>
        <dbReference type="EMBL" id="MBZ3875806.1"/>
    </source>
</evidence>
<organism evidence="10 11">
    <name type="scientific">Sciurus carolinensis</name>
    <name type="common">Eastern gray squirrel</name>
    <dbReference type="NCBI Taxonomy" id="30640"/>
    <lineage>
        <taxon>Eukaryota</taxon>
        <taxon>Metazoa</taxon>
        <taxon>Chordata</taxon>
        <taxon>Craniata</taxon>
        <taxon>Vertebrata</taxon>
        <taxon>Euteleostomi</taxon>
        <taxon>Mammalia</taxon>
        <taxon>Eutheria</taxon>
        <taxon>Euarchontoglires</taxon>
        <taxon>Glires</taxon>
        <taxon>Rodentia</taxon>
        <taxon>Sciuromorpha</taxon>
        <taxon>Sciuridae</taxon>
        <taxon>Sciurinae</taxon>
        <taxon>Sciurini</taxon>
        <taxon>Sciurus</taxon>
    </lineage>
</organism>
<evidence type="ECO:0000256" key="8">
    <source>
        <dbReference type="ARBA" id="ARBA00047746"/>
    </source>
</evidence>
<dbReference type="GO" id="GO:0006396">
    <property type="term" value="P:RNA processing"/>
    <property type="evidence" value="ECO:0007669"/>
    <property type="project" value="InterPro"/>
</dbReference>
<dbReference type="GO" id="GO:0072669">
    <property type="term" value="C:tRNA-splicing ligase complex"/>
    <property type="evidence" value="ECO:0007669"/>
    <property type="project" value="TreeGrafter"/>
</dbReference>
<dbReference type="Proteomes" id="UP001166674">
    <property type="component" value="Unassembled WGS sequence"/>
</dbReference>